<dbReference type="SUPFAM" id="SSF53335">
    <property type="entry name" value="S-adenosyl-L-methionine-dependent methyltransferases"/>
    <property type="match status" value="1"/>
</dbReference>
<dbReference type="InterPro" id="IPR029063">
    <property type="entry name" value="SAM-dependent_MTases_sf"/>
</dbReference>
<dbReference type="EMBL" id="JBHRTS010000003">
    <property type="protein sequence ID" value="MFC3194066.1"/>
    <property type="molecule type" value="Genomic_DNA"/>
</dbReference>
<evidence type="ECO:0000313" key="3">
    <source>
        <dbReference type="EMBL" id="MFC3194066.1"/>
    </source>
</evidence>
<dbReference type="GO" id="GO:0032259">
    <property type="term" value="P:methylation"/>
    <property type="evidence" value="ECO:0007669"/>
    <property type="project" value="UniProtKB-KW"/>
</dbReference>
<dbReference type="CDD" id="cd02440">
    <property type="entry name" value="AdoMet_MTases"/>
    <property type="match status" value="1"/>
</dbReference>
<reference evidence="4" key="1">
    <citation type="journal article" date="2019" name="Int. J. Syst. Evol. Microbiol.">
        <title>The Global Catalogue of Microorganisms (GCM) 10K type strain sequencing project: providing services to taxonomists for standard genome sequencing and annotation.</title>
        <authorList>
            <consortium name="The Broad Institute Genomics Platform"/>
            <consortium name="The Broad Institute Genome Sequencing Center for Infectious Disease"/>
            <person name="Wu L."/>
            <person name="Ma J."/>
        </authorList>
    </citation>
    <scope>NUCLEOTIDE SEQUENCE [LARGE SCALE GENOMIC DNA]</scope>
    <source>
        <strain evidence="4">KCTC 42953</strain>
    </source>
</reference>
<evidence type="ECO:0000313" key="4">
    <source>
        <dbReference type="Proteomes" id="UP001595533"/>
    </source>
</evidence>
<gene>
    <name evidence="3" type="ORF">ACFODZ_07420</name>
</gene>
<dbReference type="PANTHER" id="PTHR43861">
    <property type="entry name" value="TRANS-ACONITATE 2-METHYLTRANSFERASE-RELATED"/>
    <property type="match status" value="1"/>
</dbReference>
<sequence length="279" mass="32104">MINTGKDHGFLWQNHSKRYGIQNGQINFFKDKHMKWYENESFWQTFGVVLFNDSKVEDAKNEVKQLLDLVSIPHHSKILDLGCGVGRHAIELSLLGFDVYGLDQSRYLLQKAKEAALKKQANVSWVHNDMRNLSFKTQFETVMSLWTSFGYFEAPEDNTKVLDNVFLSLKNGGKFIMELITLEAFERNREPVREFNMGEYTLIETSLYKAGSRKNRFTWTLLKNGKVQATETVSHWLYSSDELVNSLKSSGFKKVKTYGSLSGAKYDDDSHSLVLVSIK</sequence>
<keyword evidence="1 3" id="KW-0808">Transferase</keyword>
<name>A0ABV7JBM7_9GAMM</name>
<dbReference type="InterPro" id="IPR041698">
    <property type="entry name" value="Methyltransf_25"/>
</dbReference>
<protein>
    <submittedName>
        <fullName evidence="3">Class I SAM-dependent methyltransferase</fullName>
        <ecNumber evidence="3">2.1.1.-</ecNumber>
    </submittedName>
</protein>
<dbReference type="Pfam" id="PF13649">
    <property type="entry name" value="Methyltransf_25"/>
    <property type="match status" value="1"/>
</dbReference>
<dbReference type="RefSeq" id="WP_077412069.1">
    <property type="nucleotide sequence ID" value="NZ_JBHRTS010000003.1"/>
</dbReference>
<dbReference type="EC" id="2.1.1.-" evidence="3"/>
<organism evidence="3 4">
    <name type="scientific">Marinicella sediminis</name>
    <dbReference type="NCBI Taxonomy" id="1792834"/>
    <lineage>
        <taxon>Bacteria</taxon>
        <taxon>Pseudomonadati</taxon>
        <taxon>Pseudomonadota</taxon>
        <taxon>Gammaproteobacteria</taxon>
        <taxon>Lysobacterales</taxon>
        <taxon>Marinicellaceae</taxon>
        <taxon>Marinicella</taxon>
    </lineage>
</organism>
<keyword evidence="4" id="KW-1185">Reference proteome</keyword>
<keyword evidence="3" id="KW-0489">Methyltransferase</keyword>
<dbReference type="Gene3D" id="2.20.25.110">
    <property type="entry name" value="S-adenosyl-L-methionine-dependent methyltransferases"/>
    <property type="match status" value="1"/>
</dbReference>
<comment type="caution">
    <text evidence="3">The sequence shown here is derived from an EMBL/GenBank/DDBJ whole genome shotgun (WGS) entry which is preliminary data.</text>
</comment>
<dbReference type="Gene3D" id="3.40.50.150">
    <property type="entry name" value="Vaccinia Virus protein VP39"/>
    <property type="match status" value="1"/>
</dbReference>
<evidence type="ECO:0000256" key="1">
    <source>
        <dbReference type="ARBA" id="ARBA00022679"/>
    </source>
</evidence>
<dbReference type="GO" id="GO:0008168">
    <property type="term" value="F:methyltransferase activity"/>
    <property type="evidence" value="ECO:0007669"/>
    <property type="project" value="UniProtKB-KW"/>
</dbReference>
<accession>A0ABV7JBM7</accession>
<evidence type="ECO:0000259" key="2">
    <source>
        <dbReference type="Pfam" id="PF13649"/>
    </source>
</evidence>
<feature type="domain" description="Methyltransferase" evidence="2">
    <location>
        <begin position="78"/>
        <end position="173"/>
    </location>
</feature>
<proteinExistence type="predicted"/>
<dbReference type="Proteomes" id="UP001595533">
    <property type="component" value="Unassembled WGS sequence"/>
</dbReference>